<evidence type="ECO:0000256" key="3">
    <source>
        <dbReference type="ARBA" id="ARBA00010617"/>
    </source>
</evidence>
<dbReference type="GO" id="GO:0020037">
    <property type="term" value="F:heme binding"/>
    <property type="evidence" value="ECO:0007669"/>
    <property type="project" value="InterPro"/>
</dbReference>
<dbReference type="Gene3D" id="1.10.630.10">
    <property type="entry name" value="Cytochrome P450"/>
    <property type="match status" value="1"/>
</dbReference>
<feature type="compositionally biased region" description="Low complexity" evidence="9">
    <location>
        <begin position="503"/>
        <end position="521"/>
    </location>
</feature>
<feature type="region of interest" description="Disordered" evidence="9">
    <location>
        <begin position="502"/>
        <end position="533"/>
    </location>
</feature>
<dbReference type="InterPro" id="IPR036396">
    <property type="entry name" value="Cyt_P450_sf"/>
</dbReference>
<dbReference type="CDD" id="cd11061">
    <property type="entry name" value="CYP67-like"/>
    <property type="match status" value="1"/>
</dbReference>
<dbReference type="PRINTS" id="PR00385">
    <property type="entry name" value="P450"/>
</dbReference>
<name>A0A8H6M2V2_9AGAR</name>
<dbReference type="Proteomes" id="UP000521943">
    <property type="component" value="Unassembled WGS sequence"/>
</dbReference>
<dbReference type="PRINTS" id="PR00463">
    <property type="entry name" value="EP450I"/>
</dbReference>
<keyword evidence="6 8" id="KW-0408">Iron</keyword>
<dbReference type="OrthoDB" id="6692864at2759"/>
<dbReference type="EMBL" id="JACGCI010000062">
    <property type="protein sequence ID" value="KAF6749567.1"/>
    <property type="molecule type" value="Genomic_DNA"/>
</dbReference>
<keyword evidence="4 8" id="KW-0479">Metal-binding</keyword>
<sequence>MEVFCSMQLRERYLNNLQPTTPRRFTMIHLLAAVAVYVFFKEREPVDLPTVSTLLLIVPSASISLKNYLNLGSPLFGASCIQSFFAFYAMLLSCMMAYRLSSLHPLSRYPGPFLCKISKLWIIWLAYRGKLHLYYKSLHDIYGPIVRIGPNDLSINEKKLIPFILGSRGMPKGPIWDARRNRQLGSDREYHAVIDVRDLNIHAQLRRRWNEAFSNEPLKDYQEILAPRVQQLCDHLEELCQSSGGVASFDLAKWISFFAFDFMGDMAFGGGFELMRDQDAQGVWKGMEKGLTNQSIIQHALWVAVTFQSIPFFSSGMRKFARFAMDQAKRRISTEVKRKDLFYHLYEATADPSNASSYEAQLSAAVTDSTLIIIAGSDTSASVMSSVMSLLLRHPHAHRRLIDELEEAFPTIDCDDRRIIEVEKLQKLHYLNAVINEAMRLLPPVPSSIQRGPPKGSGGKLLGDDIFIPEGTGVIVPPYCLHRDPRYFSPYPDSFMPERWLAPSSSSSGPTSPRSTSHSTSLAPPSAEGEQPPVFHTDKEAFIPFSYGPANCAGKPLALLEVRYVIAHLVTRFDLLLPQESEGSSGRKVTWEDDLEDRFVFTKGPLNVSMCSRRGSSSKS</sequence>
<gene>
    <name evidence="10" type="ORF">DFP72DRAFT_539322</name>
</gene>
<keyword evidence="11" id="KW-1185">Reference proteome</keyword>
<evidence type="ECO:0000313" key="11">
    <source>
        <dbReference type="Proteomes" id="UP000521943"/>
    </source>
</evidence>
<evidence type="ECO:0000256" key="8">
    <source>
        <dbReference type="PIRSR" id="PIRSR602401-1"/>
    </source>
</evidence>
<evidence type="ECO:0000256" key="9">
    <source>
        <dbReference type="SAM" id="MobiDB-lite"/>
    </source>
</evidence>
<comment type="cofactor">
    <cofactor evidence="1 8">
        <name>heme</name>
        <dbReference type="ChEBI" id="CHEBI:30413"/>
    </cofactor>
</comment>
<comment type="pathway">
    <text evidence="2">Secondary metabolite biosynthesis.</text>
</comment>
<dbReference type="InterPro" id="IPR001128">
    <property type="entry name" value="Cyt_P450"/>
</dbReference>
<dbReference type="Pfam" id="PF00067">
    <property type="entry name" value="p450"/>
    <property type="match status" value="1"/>
</dbReference>
<dbReference type="PANTHER" id="PTHR24305">
    <property type="entry name" value="CYTOCHROME P450"/>
    <property type="match status" value="1"/>
</dbReference>
<evidence type="ECO:0000256" key="6">
    <source>
        <dbReference type="ARBA" id="ARBA00023004"/>
    </source>
</evidence>
<reference evidence="10 11" key="1">
    <citation type="submission" date="2020-07" db="EMBL/GenBank/DDBJ databases">
        <title>Comparative genomics of pyrophilous fungi reveals a link between fire events and developmental genes.</title>
        <authorList>
            <consortium name="DOE Joint Genome Institute"/>
            <person name="Steindorff A.S."/>
            <person name="Carver A."/>
            <person name="Calhoun S."/>
            <person name="Stillman K."/>
            <person name="Liu H."/>
            <person name="Lipzen A."/>
            <person name="Pangilinan J."/>
            <person name="Labutti K."/>
            <person name="Bruns T.D."/>
            <person name="Grigoriev I.V."/>
        </authorList>
    </citation>
    <scope>NUCLEOTIDE SEQUENCE [LARGE SCALE GENOMIC DNA]</scope>
    <source>
        <strain evidence="10 11">CBS 144469</strain>
    </source>
</reference>
<protein>
    <submittedName>
        <fullName evidence="10">Cytochrome P450</fullName>
    </submittedName>
</protein>
<feature type="binding site" description="axial binding residue" evidence="8">
    <location>
        <position position="552"/>
    </location>
    <ligand>
        <name>heme</name>
        <dbReference type="ChEBI" id="CHEBI:30413"/>
    </ligand>
    <ligandPart>
        <name>Fe</name>
        <dbReference type="ChEBI" id="CHEBI:18248"/>
    </ligandPart>
</feature>
<evidence type="ECO:0000256" key="1">
    <source>
        <dbReference type="ARBA" id="ARBA00001971"/>
    </source>
</evidence>
<evidence type="ECO:0000256" key="2">
    <source>
        <dbReference type="ARBA" id="ARBA00005179"/>
    </source>
</evidence>
<accession>A0A8H6M2V2</accession>
<keyword evidence="8" id="KW-0349">Heme</keyword>
<dbReference type="PANTHER" id="PTHR24305:SF187">
    <property type="entry name" value="P450, PUTATIVE (EUROFUNG)-RELATED"/>
    <property type="match status" value="1"/>
</dbReference>
<dbReference type="GO" id="GO:0004497">
    <property type="term" value="F:monooxygenase activity"/>
    <property type="evidence" value="ECO:0007669"/>
    <property type="project" value="UniProtKB-KW"/>
</dbReference>
<dbReference type="InterPro" id="IPR002401">
    <property type="entry name" value="Cyt_P450_E_grp-I"/>
</dbReference>
<proteinExistence type="inferred from homology"/>
<organism evidence="10 11">
    <name type="scientific">Ephemerocybe angulata</name>
    <dbReference type="NCBI Taxonomy" id="980116"/>
    <lineage>
        <taxon>Eukaryota</taxon>
        <taxon>Fungi</taxon>
        <taxon>Dikarya</taxon>
        <taxon>Basidiomycota</taxon>
        <taxon>Agaricomycotina</taxon>
        <taxon>Agaricomycetes</taxon>
        <taxon>Agaricomycetidae</taxon>
        <taxon>Agaricales</taxon>
        <taxon>Agaricineae</taxon>
        <taxon>Psathyrellaceae</taxon>
        <taxon>Ephemerocybe</taxon>
    </lineage>
</organism>
<evidence type="ECO:0000313" key="10">
    <source>
        <dbReference type="EMBL" id="KAF6749567.1"/>
    </source>
</evidence>
<dbReference type="SUPFAM" id="SSF48264">
    <property type="entry name" value="Cytochrome P450"/>
    <property type="match status" value="1"/>
</dbReference>
<comment type="similarity">
    <text evidence="3">Belongs to the cytochrome P450 family.</text>
</comment>
<dbReference type="InterPro" id="IPR050121">
    <property type="entry name" value="Cytochrome_P450_monoxygenase"/>
</dbReference>
<dbReference type="GO" id="GO:0005506">
    <property type="term" value="F:iron ion binding"/>
    <property type="evidence" value="ECO:0007669"/>
    <property type="project" value="InterPro"/>
</dbReference>
<evidence type="ECO:0000256" key="4">
    <source>
        <dbReference type="ARBA" id="ARBA00022723"/>
    </source>
</evidence>
<dbReference type="GO" id="GO:0016705">
    <property type="term" value="F:oxidoreductase activity, acting on paired donors, with incorporation or reduction of molecular oxygen"/>
    <property type="evidence" value="ECO:0007669"/>
    <property type="project" value="InterPro"/>
</dbReference>
<evidence type="ECO:0000256" key="5">
    <source>
        <dbReference type="ARBA" id="ARBA00023002"/>
    </source>
</evidence>
<comment type="caution">
    <text evidence="10">The sequence shown here is derived from an EMBL/GenBank/DDBJ whole genome shotgun (WGS) entry which is preliminary data.</text>
</comment>
<keyword evidence="7" id="KW-0503">Monooxygenase</keyword>
<evidence type="ECO:0000256" key="7">
    <source>
        <dbReference type="ARBA" id="ARBA00023033"/>
    </source>
</evidence>
<dbReference type="AlphaFoldDB" id="A0A8H6M2V2"/>
<keyword evidence="5" id="KW-0560">Oxidoreductase</keyword>